<keyword evidence="4 8" id="KW-0592">Phosphate transport</keyword>
<dbReference type="GO" id="GO:0005315">
    <property type="term" value="F:phosphate transmembrane transporter activity"/>
    <property type="evidence" value="ECO:0007669"/>
    <property type="project" value="InterPro"/>
</dbReference>
<feature type="transmembrane region" description="Helical" evidence="8">
    <location>
        <begin position="91"/>
        <end position="112"/>
    </location>
</feature>
<dbReference type="GO" id="GO:0016020">
    <property type="term" value="C:membrane"/>
    <property type="evidence" value="ECO:0007669"/>
    <property type="project" value="UniProtKB-SubCell"/>
</dbReference>
<evidence type="ECO:0000256" key="2">
    <source>
        <dbReference type="ARBA" id="ARBA00009916"/>
    </source>
</evidence>
<dbReference type="AlphaFoldDB" id="A0A1D2MHH8"/>
<gene>
    <name evidence="10" type="ORF">Ocin01_14280</name>
</gene>
<feature type="transmembrane region" description="Helical" evidence="8">
    <location>
        <begin position="424"/>
        <end position="442"/>
    </location>
</feature>
<keyword evidence="5 8" id="KW-0812">Transmembrane</keyword>
<dbReference type="Proteomes" id="UP000094527">
    <property type="component" value="Unassembled WGS sequence"/>
</dbReference>
<dbReference type="EMBL" id="LJIJ01001241">
    <property type="protein sequence ID" value="ODM92403.1"/>
    <property type="molecule type" value="Genomic_DNA"/>
</dbReference>
<dbReference type="Pfam" id="PF01384">
    <property type="entry name" value="PHO4"/>
    <property type="match status" value="1"/>
</dbReference>
<comment type="function">
    <text evidence="8">Sodium-phosphate symporter.</text>
</comment>
<feature type="transmembrane region" description="Helical" evidence="8">
    <location>
        <begin position="462"/>
        <end position="480"/>
    </location>
</feature>
<evidence type="ECO:0000256" key="4">
    <source>
        <dbReference type="ARBA" id="ARBA00022592"/>
    </source>
</evidence>
<feature type="transmembrane region" description="Helical" evidence="8">
    <location>
        <begin position="12"/>
        <end position="34"/>
    </location>
</feature>
<protein>
    <recommendedName>
        <fullName evidence="8">Phosphate transporter</fullName>
    </recommendedName>
</protein>
<name>A0A1D2MHH8_ORCCI</name>
<evidence type="ECO:0000313" key="10">
    <source>
        <dbReference type="EMBL" id="ODM92403.1"/>
    </source>
</evidence>
<feature type="transmembrane region" description="Helical" evidence="8">
    <location>
        <begin position="46"/>
        <end position="71"/>
    </location>
</feature>
<evidence type="ECO:0000256" key="1">
    <source>
        <dbReference type="ARBA" id="ARBA00004141"/>
    </source>
</evidence>
<dbReference type="OMA" id="AYTYVFA"/>
<feature type="transmembrane region" description="Helical" evidence="8">
    <location>
        <begin position="508"/>
        <end position="534"/>
    </location>
</feature>
<feature type="region of interest" description="Disordered" evidence="9">
    <location>
        <begin position="264"/>
        <end position="283"/>
    </location>
</feature>
<feature type="transmembrane region" description="Helical" evidence="8">
    <location>
        <begin position="189"/>
        <end position="204"/>
    </location>
</feature>
<evidence type="ECO:0000256" key="3">
    <source>
        <dbReference type="ARBA" id="ARBA00022448"/>
    </source>
</evidence>
<keyword evidence="3 8" id="KW-0813">Transport</keyword>
<dbReference type="PANTHER" id="PTHR11101">
    <property type="entry name" value="PHOSPHATE TRANSPORTER"/>
    <property type="match status" value="1"/>
</dbReference>
<reference evidence="10 11" key="1">
    <citation type="journal article" date="2016" name="Genome Biol. Evol.">
        <title>Gene Family Evolution Reflects Adaptation to Soil Environmental Stressors in the Genome of the Collembolan Orchesella cincta.</title>
        <authorList>
            <person name="Faddeeva-Vakhrusheva A."/>
            <person name="Derks M.F."/>
            <person name="Anvar S.Y."/>
            <person name="Agamennone V."/>
            <person name="Suring W."/>
            <person name="Smit S."/>
            <person name="van Straalen N.M."/>
            <person name="Roelofs D."/>
        </authorList>
    </citation>
    <scope>NUCLEOTIDE SEQUENCE [LARGE SCALE GENOMIC DNA]</scope>
    <source>
        <tissue evidence="10">Mixed pool</tissue>
    </source>
</reference>
<evidence type="ECO:0000313" key="11">
    <source>
        <dbReference type="Proteomes" id="UP000094527"/>
    </source>
</evidence>
<evidence type="ECO:0000256" key="6">
    <source>
        <dbReference type="ARBA" id="ARBA00022989"/>
    </source>
</evidence>
<dbReference type="GO" id="GO:0035435">
    <property type="term" value="P:phosphate ion transmembrane transport"/>
    <property type="evidence" value="ECO:0007669"/>
    <property type="project" value="TreeGrafter"/>
</dbReference>
<comment type="similarity">
    <text evidence="2 8">Belongs to the inorganic phosphate transporter (PiT) (TC 2.A.20) family.</text>
</comment>
<feature type="transmembrane region" description="Helical" evidence="8">
    <location>
        <begin position="148"/>
        <end position="169"/>
    </location>
</feature>
<keyword evidence="11" id="KW-1185">Reference proteome</keyword>
<keyword evidence="7 8" id="KW-0472">Membrane</keyword>
<keyword evidence="6 8" id="KW-1133">Transmembrane helix</keyword>
<comment type="caution">
    <text evidence="10">The sequence shown here is derived from an EMBL/GenBank/DDBJ whole genome shotgun (WGS) entry which is preliminary data.</text>
</comment>
<evidence type="ECO:0000256" key="8">
    <source>
        <dbReference type="RuleBase" id="RU363058"/>
    </source>
</evidence>
<organism evidence="10 11">
    <name type="scientific">Orchesella cincta</name>
    <name type="common">Springtail</name>
    <name type="synonym">Podura cincta</name>
    <dbReference type="NCBI Taxonomy" id="48709"/>
    <lineage>
        <taxon>Eukaryota</taxon>
        <taxon>Metazoa</taxon>
        <taxon>Ecdysozoa</taxon>
        <taxon>Arthropoda</taxon>
        <taxon>Hexapoda</taxon>
        <taxon>Collembola</taxon>
        <taxon>Entomobryomorpha</taxon>
        <taxon>Entomobryoidea</taxon>
        <taxon>Orchesellidae</taxon>
        <taxon>Orchesellinae</taxon>
        <taxon>Orchesella</taxon>
    </lineage>
</organism>
<evidence type="ECO:0000256" key="5">
    <source>
        <dbReference type="ARBA" id="ARBA00022692"/>
    </source>
</evidence>
<evidence type="ECO:0000256" key="9">
    <source>
        <dbReference type="SAM" id="MobiDB-lite"/>
    </source>
</evidence>
<accession>A0A1D2MHH8</accession>
<evidence type="ECO:0000256" key="7">
    <source>
        <dbReference type="ARBA" id="ARBA00023136"/>
    </source>
</evidence>
<dbReference type="InterPro" id="IPR001204">
    <property type="entry name" value="Phos_transporter"/>
</dbReference>
<proteinExistence type="inferred from homology"/>
<sequence length="559" mass="59426">MMDLAELEPRHWILFSGFIVSFVLAFGIGANDVANSFGTSVGSRVLTLRTACLLATIFEVSGAVLLGYKVSDTIRKGIIDVTQYQDNPVEYMIGNLSALAGSAIWLIMATFLKMPISGTHSIVGAVLGFSIVARGLDGINWLTLGKIVGSWFVSPVLSGLVSSSIFVLIRKFILSKQNPVEPGLRSLPIFYGITLFINVVSILLDGPDMLKIQVEGLPAWSEQAFGLLISIGIGLFVAFGVQLIVVPKLKRELTEGGRASLKNPDGMFTVGASPGSSHDASPVSLSLDDVRIKSSEPPPLQITGCSTDDVDININVKTTYYGVVNEQIADTDGKKEDQPLEVVPMVITPNSSAAPLIMVKTSGVSDNSEHPSVGRLFSFLQILTAAFGSFAHGGNDVSNAIGPLIALYLVFDQGSVQQKAATPLWLLVYGGVGISLGLWIWGRRVIKTMGEDLTKITPSSGFTIEIGAAITVLIASKIGLPISTTHCKVGSVVAVGQMKDKNGVDWKLFRNIIFAWLVTVPVSGGLTALLMWLLTMLIMGAPTNDASGSILFVANNSTL</sequence>
<feature type="transmembrane region" description="Helical" evidence="8">
    <location>
        <begin position="224"/>
        <end position="246"/>
    </location>
</feature>
<dbReference type="PANTHER" id="PTHR11101:SF80">
    <property type="entry name" value="PHOSPHATE TRANSPORTER"/>
    <property type="match status" value="1"/>
</dbReference>
<comment type="subcellular location">
    <subcellularLocation>
        <location evidence="1 8">Membrane</location>
        <topology evidence="1 8">Multi-pass membrane protein</topology>
    </subcellularLocation>
</comment>
<dbReference type="OrthoDB" id="260807at2759"/>